<proteinExistence type="predicted"/>
<protein>
    <recommendedName>
        <fullName evidence="3">ATP-grasp domain-containing protein</fullName>
    </recommendedName>
</protein>
<dbReference type="Gene3D" id="3.30.470.20">
    <property type="entry name" value="ATP-grasp fold, B domain"/>
    <property type="match status" value="1"/>
</dbReference>
<dbReference type="AlphaFoldDB" id="A0A3N1GUR3"/>
<evidence type="ECO:0000313" key="1">
    <source>
        <dbReference type="EMBL" id="ROP34023.1"/>
    </source>
</evidence>
<evidence type="ECO:0000313" key="2">
    <source>
        <dbReference type="Proteomes" id="UP000271683"/>
    </source>
</evidence>
<comment type="caution">
    <text evidence="1">The sequence shown here is derived from an EMBL/GenBank/DDBJ whole genome shotgun (WGS) entry which is preliminary data.</text>
</comment>
<accession>A0A3N1GUR3</accession>
<name>A0A3N1GUR3_9ACTN</name>
<reference evidence="1 2" key="1">
    <citation type="submission" date="2018-11" db="EMBL/GenBank/DDBJ databases">
        <title>Sequencing the genomes of 1000 actinobacteria strains.</title>
        <authorList>
            <person name="Klenk H.-P."/>
        </authorList>
    </citation>
    <scope>NUCLEOTIDE SEQUENCE [LARGE SCALE GENOMIC DNA]</scope>
    <source>
        <strain evidence="1 2">DSM 43634</strain>
    </source>
</reference>
<sequence>MSAPIGWLGLIAGEWTIAGDASSCARRTVRAGRALGLRTLAVSTDERCLARLAADGWSLRPASGLDPASIATAFAPAGSRAIAPALLVGDGPGLSDTTARVAALLGARNPDPGAVARSAGFVAGRRTAVTPEPGRAVSRYVAQAQDGQVIGIAEDVTADGRGRDYDCPGSAQGWHARRLRAHARAALDAAGLTRGPAEVILHAAGRRVSVESLAPGRIDGCIASVIELATGHDVILGAVRAAVSAALPPPHRPAPHHARRHACLRRADLRGAPARADAAWVDLPGLVSVRPGMDGAVVTVADDRASASWGARSAVERLAGWPSRPSAVPGGAL</sequence>
<dbReference type="EMBL" id="RJKL01000001">
    <property type="protein sequence ID" value="ROP34023.1"/>
    <property type="molecule type" value="Genomic_DNA"/>
</dbReference>
<dbReference type="RefSeq" id="WP_170208302.1">
    <property type="nucleotide sequence ID" value="NZ_RJKL01000001.1"/>
</dbReference>
<dbReference type="Proteomes" id="UP000271683">
    <property type="component" value="Unassembled WGS sequence"/>
</dbReference>
<gene>
    <name evidence="1" type="ORF">EDD30_7088</name>
</gene>
<evidence type="ECO:0008006" key="3">
    <source>
        <dbReference type="Google" id="ProtNLM"/>
    </source>
</evidence>
<organism evidence="1 2">
    <name type="scientific">Couchioplanes caeruleus</name>
    <dbReference type="NCBI Taxonomy" id="56438"/>
    <lineage>
        <taxon>Bacteria</taxon>
        <taxon>Bacillati</taxon>
        <taxon>Actinomycetota</taxon>
        <taxon>Actinomycetes</taxon>
        <taxon>Micromonosporales</taxon>
        <taxon>Micromonosporaceae</taxon>
        <taxon>Couchioplanes</taxon>
    </lineage>
</organism>